<dbReference type="Proteomes" id="UP000271974">
    <property type="component" value="Unassembled WGS sequence"/>
</dbReference>
<dbReference type="OrthoDB" id="646197at2759"/>
<organism evidence="2 3">
    <name type="scientific">Elysia chlorotica</name>
    <name type="common">Eastern emerald elysia</name>
    <name type="synonym">Sea slug</name>
    <dbReference type="NCBI Taxonomy" id="188477"/>
    <lineage>
        <taxon>Eukaryota</taxon>
        <taxon>Metazoa</taxon>
        <taxon>Spiralia</taxon>
        <taxon>Lophotrochozoa</taxon>
        <taxon>Mollusca</taxon>
        <taxon>Gastropoda</taxon>
        <taxon>Heterobranchia</taxon>
        <taxon>Euthyneura</taxon>
        <taxon>Panpulmonata</taxon>
        <taxon>Sacoglossa</taxon>
        <taxon>Placobranchoidea</taxon>
        <taxon>Plakobranchidae</taxon>
        <taxon>Elysia</taxon>
    </lineage>
</organism>
<reference evidence="2 3" key="1">
    <citation type="submission" date="2019-01" db="EMBL/GenBank/DDBJ databases">
        <title>A draft genome assembly of the solar-powered sea slug Elysia chlorotica.</title>
        <authorList>
            <person name="Cai H."/>
            <person name="Li Q."/>
            <person name="Fang X."/>
            <person name="Li J."/>
            <person name="Curtis N.E."/>
            <person name="Altenburger A."/>
            <person name="Shibata T."/>
            <person name="Feng M."/>
            <person name="Maeda T."/>
            <person name="Schwartz J.A."/>
            <person name="Shigenobu S."/>
            <person name="Lundholm N."/>
            <person name="Nishiyama T."/>
            <person name="Yang H."/>
            <person name="Hasebe M."/>
            <person name="Li S."/>
            <person name="Pierce S.K."/>
            <person name="Wang J."/>
        </authorList>
    </citation>
    <scope>NUCLEOTIDE SEQUENCE [LARGE SCALE GENOMIC DNA]</scope>
    <source>
        <strain evidence="2">EC2010</strain>
        <tissue evidence="2">Whole organism of an adult</tissue>
    </source>
</reference>
<dbReference type="AlphaFoldDB" id="A0A3S1BAC5"/>
<protein>
    <recommendedName>
        <fullName evidence="1">AP5B1 middle domain-containing protein</fullName>
    </recommendedName>
</protein>
<dbReference type="PANTHER" id="PTHR34033:SF1">
    <property type="entry name" value="AP-5 COMPLEX SUBUNIT BETA-1"/>
    <property type="match status" value="1"/>
</dbReference>
<dbReference type="GO" id="GO:0005765">
    <property type="term" value="C:lysosomal membrane"/>
    <property type="evidence" value="ECO:0007669"/>
    <property type="project" value="TreeGrafter"/>
</dbReference>
<accession>A0A3S1BAC5</accession>
<dbReference type="SUPFAM" id="SSF48371">
    <property type="entry name" value="ARM repeat"/>
    <property type="match status" value="1"/>
</dbReference>
<gene>
    <name evidence="2" type="ORF">EGW08_016384</name>
</gene>
<dbReference type="PANTHER" id="PTHR34033">
    <property type="entry name" value="AP-5 COMPLEX SUBUNIT BETA-1"/>
    <property type="match status" value="1"/>
</dbReference>
<dbReference type="GO" id="GO:0030119">
    <property type="term" value="C:AP-type membrane coat adaptor complex"/>
    <property type="evidence" value="ECO:0007669"/>
    <property type="project" value="TreeGrafter"/>
</dbReference>
<dbReference type="InterPro" id="IPR048979">
    <property type="entry name" value="AP5B1_middle"/>
</dbReference>
<dbReference type="EMBL" id="RQTK01000705">
    <property type="protein sequence ID" value="RUS75863.1"/>
    <property type="molecule type" value="Genomic_DNA"/>
</dbReference>
<name>A0A3S1BAC5_ELYCH</name>
<sequence length="875" mass="98894">MSTSGTPSKQRRTAEHWQKIVERVRTSLASGYVHKLFEDDYFIFELIKLLYQDSVESNVKIEILSAIEQYGSGVLPTNSVDQSVSALLDVFRSIHSAQGQLSVATQLLITVTTIFIENEELMETGLCSTFTSQLVDLISKVNEVAWRRLRGCACQCLVQLETTRPGLLWKWHEVFIKLVKEERTDVGQDYMYLLICVSNFVNQVESSGQHGTREEQSCREEKELLPAISHIMDNVFYLSPAGLSTIACHVVNVLKRCPAIPATVFKPLVLQCLSSLDPCVISLTLYIQGEFHGEIISEKEERVLVQRALQFVRNANVSTNTRLFIAQCLMEYMEKSYSPALATSWKEAILPTIFDPIDVHTCKLDFAVRCCGQGSDSDVSTELHYLTQLAETTGSVRITCSLYHALFSHVTQNCSEEVASLVLSITRKLFQNFPHLIPVIVNFLQAVKRSRSHEKLHEEIVSLLHETVLSLPLKSLLTNYENFLQVWLLSAQDSAMLQQRPLRRLLDLVKEAACDVTDDWGLGCMVLSVCRAVMLHHHTDILYWQLGDLLSYMMNHYGDFDIRDQARFLYAFLTMTSDAKSKEIIGAAVLDGMHLGENIADFFHGSTIQTVPAEIHLLDSSPIKLCRERLEVVYHKDPEKTFRSPSPDIDATAALQEYYEELSHLNTSLKCTFSASLVTESNYDCLVAVAFETGESKELDFSEDVSLVFLDKTESGVVEYSITPKVPGEATMSLRAVFGHDKSTYQCDLDLIQFQLADFLVPFPWHVFNIADKKAFFDQHWLKCTEKNAGTFSGVESIKILKCPRRGLAEVWSNALVLSGSEEESDADDYLFFIPPRFHLMFHARTHATDLVLHIASDYWPTLGQLDQLLDNFTA</sequence>
<dbReference type="InterPro" id="IPR038741">
    <property type="entry name" value="AP5B1"/>
</dbReference>
<keyword evidence="3" id="KW-1185">Reference proteome</keyword>
<evidence type="ECO:0000259" key="1">
    <source>
        <dbReference type="Pfam" id="PF21588"/>
    </source>
</evidence>
<evidence type="ECO:0000313" key="3">
    <source>
        <dbReference type="Proteomes" id="UP000271974"/>
    </source>
</evidence>
<evidence type="ECO:0000313" key="2">
    <source>
        <dbReference type="EMBL" id="RUS75863.1"/>
    </source>
</evidence>
<proteinExistence type="predicted"/>
<dbReference type="GO" id="GO:0016197">
    <property type="term" value="P:endosomal transport"/>
    <property type="evidence" value="ECO:0007669"/>
    <property type="project" value="InterPro"/>
</dbReference>
<feature type="domain" description="AP5B1 middle" evidence="1">
    <location>
        <begin position="221"/>
        <end position="580"/>
    </location>
</feature>
<dbReference type="InterPro" id="IPR016024">
    <property type="entry name" value="ARM-type_fold"/>
</dbReference>
<dbReference type="Pfam" id="PF21588">
    <property type="entry name" value="AP5B1_middle"/>
    <property type="match status" value="1"/>
</dbReference>
<comment type="caution">
    <text evidence="2">The sequence shown here is derived from an EMBL/GenBank/DDBJ whole genome shotgun (WGS) entry which is preliminary data.</text>
</comment>